<dbReference type="AlphaFoldDB" id="A0A9P4XHB7"/>
<feature type="compositionally biased region" description="Basic and acidic residues" evidence="1">
    <location>
        <begin position="61"/>
        <end position="74"/>
    </location>
</feature>
<feature type="region of interest" description="Disordered" evidence="1">
    <location>
        <begin position="99"/>
        <end position="118"/>
    </location>
</feature>
<sequence>MGKQRLLVVGELWVSSRESCLAVGREKSRLSGEANGGEEAQIKARLEMHDGLAGKGGKGGSETKTKTRREWTGFDRRDKGRSRWSVVFSRLVHMCLSGGDTAQHRRTNKDRFWGRDQV</sequence>
<evidence type="ECO:0000256" key="1">
    <source>
        <dbReference type="SAM" id="MobiDB-lite"/>
    </source>
</evidence>
<protein>
    <submittedName>
        <fullName evidence="2">Uncharacterized protein</fullName>
    </submittedName>
</protein>
<accession>A0A9P4XHB7</accession>
<comment type="caution">
    <text evidence="2">The sequence shown here is derived from an EMBL/GenBank/DDBJ whole genome shotgun (WGS) entry which is preliminary data.</text>
</comment>
<evidence type="ECO:0000313" key="3">
    <source>
        <dbReference type="Proteomes" id="UP000801864"/>
    </source>
</evidence>
<feature type="compositionally biased region" description="Basic and acidic residues" evidence="1">
    <location>
        <begin position="109"/>
        <end position="118"/>
    </location>
</feature>
<organism evidence="2 3">
    <name type="scientific">Trichoderma lentiforme</name>
    <dbReference type="NCBI Taxonomy" id="1567552"/>
    <lineage>
        <taxon>Eukaryota</taxon>
        <taxon>Fungi</taxon>
        <taxon>Dikarya</taxon>
        <taxon>Ascomycota</taxon>
        <taxon>Pezizomycotina</taxon>
        <taxon>Sordariomycetes</taxon>
        <taxon>Hypocreomycetidae</taxon>
        <taxon>Hypocreales</taxon>
        <taxon>Hypocreaceae</taxon>
        <taxon>Trichoderma</taxon>
    </lineage>
</organism>
<dbReference type="EMBL" id="QLNT01000008">
    <property type="protein sequence ID" value="KAF3072595.1"/>
    <property type="molecule type" value="Genomic_DNA"/>
</dbReference>
<evidence type="ECO:0000313" key="2">
    <source>
        <dbReference type="EMBL" id="KAF3072595.1"/>
    </source>
</evidence>
<dbReference type="Proteomes" id="UP000801864">
    <property type="component" value="Unassembled WGS sequence"/>
</dbReference>
<name>A0A9P4XHB7_9HYPO</name>
<proteinExistence type="predicted"/>
<keyword evidence="3" id="KW-1185">Reference proteome</keyword>
<gene>
    <name evidence="2" type="ORF">CFAM422_005279</name>
</gene>
<feature type="region of interest" description="Disordered" evidence="1">
    <location>
        <begin position="51"/>
        <end position="74"/>
    </location>
</feature>
<reference evidence="2 3" key="1">
    <citation type="submission" date="2018-06" db="EMBL/GenBank/DDBJ databases">
        <title>Genome analysis of cellulolytic fungus Trichoderma lentiforme CFAM-422.</title>
        <authorList>
            <person name="Steindorff A.S."/>
            <person name="Formighieri E.F."/>
            <person name="Midorikawa G.E.O."/>
            <person name="Tamietti M.S."/>
            <person name="Ramos E.Z."/>
            <person name="Silva A.S."/>
            <person name="Bon E.P.S."/>
            <person name="Mendes T.D."/>
            <person name="Damaso M.C.T."/>
            <person name="Favaro L.C.L."/>
        </authorList>
    </citation>
    <scope>NUCLEOTIDE SEQUENCE [LARGE SCALE GENOMIC DNA]</scope>
    <source>
        <strain evidence="2 3">CFAM-422</strain>
    </source>
</reference>